<evidence type="ECO:0000313" key="2">
    <source>
        <dbReference type="Proteomes" id="UP000029444"/>
    </source>
</evidence>
<organism evidence="1 2">
    <name type="scientific">Alcanivorax nanhaiticus</name>
    <dbReference type="NCBI Taxonomy" id="1177154"/>
    <lineage>
        <taxon>Bacteria</taxon>
        <taxon>Pseudomonadati</taxon>
        <taxon>Pseudomonadota</taxon>
        <taxon>Gammaproteobacteria</taxon>
        <taxon>Oceanospirillales</taxon>
        <taxon>Alcanivoracaceae</taxon>
        <taxon>Alcanivorax</taxon>
    </lineage>
</organism>
<protein>
    <submittedName>
        <fullName evidence="1">Uncharacterized protein</fullName>
    </submittedName>
</protein>
<name>A0A095SFI8_9GAMM</name>
<keyword evidence="2" id="KW-1185">Reference proteome</keyword>
<sequence>MVKSYWLMDQHGNVAKENVQANSHVEALTNTFSVAGQDLIKCGPFRYDYVSETLDREAAVVERFYWKRRSNKGGK</sequence>
<comment type="caution">
    <text evidence="1">The sequence shown here is derived from an EMBL/GenBank/DDBJ whole genome shotgun (WGS) entry which is preliminary data.</text>
</comment>
<accession>A0A095SFI8</accession>
<dbReference type="EMBL" id="ARXV01000018">
    <property type="protein sequence ID" value="KGD63401.1"/>
    <property type="molecule type" value="Genomic_DNA"/>
</dbReference>
<gene>
    <name evidence="1" type="ORF">Y5S_03387</name>
</gene>
<dbReference type="STRING" id="1177154.Y5S_03387"/>
<evidence type="ECO:0000313" key="1">
    <source>
        <dbReference type="EMBL" id="KGD63401.1"/>
    </source>
</evidence>
<dbReference type="AlphaFoldDB" id="A0A095SFI8"/>
<proteinExistence type="predicted"/>
<dbReference type="Proteomes" id="UP000029444">
    <property type="component" value="Unassembled WGS sequence"/>
</dbReference>
<reference evidence="1 2" key="1">
    <citation type="submission" date="2012-09" db="EMBL/GenBank/DDBJ databases">
        <title>Genome Sequence of alkane-degrading Bacterium Alcanivorax sp. 19-m-6.</title>
        <authorList>
            <person name="Lai Q."/>
            <person name="Shao Z."/>
        </authorList>
    </citation>
    <scope>NUCLEOTIDE SEQUENCE [LARGE SCALE GENOMIC DNA]</scope>
    <source>
        <strain evidence="1 2">19-m-6</strain>
    </source>
</reference>